<dbReference type="GO" id="GO:0016020">
    <property type="term" value="C:membrane"/>
    <property type="evidence" value="ECO:0007669"/>
    <property type="project" value="TreeGrafter"/>
</dbReference>
<dbReference type="GO" id="GO:0047499">
    <property type="term" value="F:calcium-independent phospholipase A2 activity"/>
    <property type="evidence" value="ECO:0007669"/>
    <property type="project" value="TreeGrafter"/>
</dbReference>
<protein>
    <submittedName>
        <fullName evidence="9">Acyl transferase/acyl hydrolase/lysophospholipase</fullName>
    </submittedName>
</protein>
<dbReference type="GO" id="GO:0019369">
    <property type="term" value="P:arachidonate metabolic process"/>
    <property type="evidence" value="ECO:0007669"/>
    <property type="project" value="TreeGrafter"/>
</dbReference>
<feature type="short sequence motif" description="GXSXG" evidence="7">
    <location>
        <begin position="302"/>
        <end position="306"/>
    </location>
</feature>
<comment type="caution">
    <text evidence="9">The sequence shown here is derived from an EMBL/GenBank/DDBJ whole genome shotgun (WGS) entry which is preliminary data.</text>
</comment>
<dbReference type="InterPro" id="IPR017907">
    <property type="entry name" value="Znf_RING_CS"/>
</dbReference>
<keyword evidence="9" id="KW-0808">Transferase</keyword>
<evidence type="ECO:0000256" key="7">
    <source>
        <dbReference type="PROSITE-ProRule" id="PRU01161"/>
    </source>
</evidence>
<feature type="active site" description="Proton acceptor" evidence="7">
    <location>
        <position position="448"/>
    </location>
</feature>
<evidence type="ECO:0000256" key="5">
    <source>
        <dbReference type="ARBA" id="ARBA00022963"/>
    </source>
</evidence>
<name>A0AA40EC43_9PEZI</name>
<evidence type="ECO:0000256" key="1">
    <source>
        <dbReference type="ARBA" id="ARBA00022723"/>
    </source>
</evidence>
<feature type="domain" description="PNPLA" evidence="8">
    <location>
        <begin position="264"/>
        <end position="461"/>
    </location>
</feature>
<keyword evidence="1" id="KW-0479">Metal-binding</keyword>
<dbReference type="GO" id="GO:0046486">
    <property type="term" value="P:glycerolipid metabolic process"/>
    <property type="evidence" value="ECO:0007669"/>
    <property type="project" value="UniProtKB-ARBA"/>
</dbReference>
<dbReference type="GO" id="GO:0016740">
    <property type="term" value="F:transferase activity"/>
    <property type="evidence" value="ECO:0007669"/>
    <property type="project" value="UniProtKB-KW"/>
</dbReference>
<dbReference type="Gene3D" id="3.40.1090.10">
    <property type="entry name" value="Cytosolic phospholipase A2 catalytic domain"/>
    <property type="match status" value="1"/>
</dbReference>
<dbReference type="GO" id="GO:0008270">
    <property type="term" value="F:zinc ion binding"/>
    <property type="evidence" value="ECO:0007669"/>
    <property type="project" value="UniProtKB-KW"/>
</dbReference>
<evidence type="ECO:0000256" key="4">
    <source>
        <dbReference type="ARBA" id="ARBA00022833"/>
    </source>
</evidence>
<dbReference type="PANTHER" id="PTHR24185">
    <property type="entry name" value="CALCIUM-INDEPENDENT PHOSPHOLIPASE A2-GAMMA"/>
    <property type="match status" value="1"/>
</dbReference>
<feature type="active site" description="Nucleophile" evidence="7">
    <location>
        <position position="304"/>
    </location>
</feature>
<dbReference type="InterPro" id="IPR016035">
    <property type="entry name" value="Acyl_Trfase/lysoPLipase"/>
</dbReference>
<keyword evidence="4" id="KW-0862">Zinc</keyword>
<feature type="short sequence motif" description="DGA/G" evidence="7">
    <location>
        <begin position="448"/>
        <end position="450"/>
    </location>
</feature>
<dbReference type="EMBL" id="JAUKUA010000001">
    <property type="protein sequence ID" value="KAK0731946.1"/>
    <property type="molecule type" value="Genomic_DNA"/>
</dbReference>
<organism evidence="9 10">
    <name type="scientific">Lasiosphaeris hirsuta</name>
    <dbReference type="NCBI Taxonomy" id="260670"/>
    <lineage>
        <taxon>Eukaryota</taxon>
        <taxon>Fungi</taxon>
        <taxon>Dikarya</taxon>
        <taxon>Ascomycota</taxon>
        <taxon>Pezizomycotina</taxon>
        <taxon>Sordariomycetes</taxon>
        <taxon>Sordariomycetidae</taxon>
        <taxon>Sordariales</taxon>
        <taxon>Lasiosphaeriaceae</taxon>
        <taxon>Lasiosphaeris</taxon>
    </lineage>
</organism>
<dbReference type="GO" id="GO:0016042">
    <property type="term" value="P:lipid catabolic process"/>
    <property type="evidence" value="ECO:0007669"/>
    <property type="project" value="UniProtKB-UniRule"/>
</dbReference>
<dbReference type="AlphaFoldDB" id="A0AA40EC43"/>
<evidence type="ECO:0000256" key="6">
    <source>
        <dbReference type="ARBA" id="ARBA00023098"/>
    </source>
</evidence>
<evidence type="ECO:0000259" key="8">
    <source>
        <dbReference type="PROSITE" id="PS51635"/>
    </source>
</evidence>
<dbReference type="PROSITE" id="PS00518">
    <property type="entry name" value="ZF_RING_1"/>
    <property type="match status" value="1"/>
</dbReference>
<proteinExistence type="predicted"/>
<evidence type="ECO:0000256" key="2">
    <source>
        <dbReference type="ARBA" id="ARBA00022771"/>
    </source>
</evidence>
<dbReference type="InterPro" id="IPR002641">
    <property type="entry name" value="PNPLA_dom"/>
</dbReference>
<evidence type="ECO:0000313" key="9">
    <source>
        <dbReference type="EMBL" id="KAK0731946.1"/>
    </source>
</evidence>
<keyword evidence="3 7" id="KW-0378">Hydrolase</keyword>
<feature type="short sequence motif" description="GXGXXG" evidence="7">
    <location>
        <begin position="268"/>
        <end position="273"/>
    </location>
</feature>
<dbReference type="Pfam" id="PF01734">
    <property type="entry name" value="Patatin"/>
    <property type="match status" value="1"/>
</dbReference>
<dbReference type="Proteomes" id="UP001172102">
    <property type="component" value="Unassembled WGS sequence"/>
</dbReference>
<keyword evidence="5 7" id="KW-0442">Lipid degradation</keyword>
<keyword evidence="2" id="KW-0863">Zinc-finger</keyword>
<gene>
    <name evidence="9" type="ORF">B0H67DRAFT_655007</name>
</gene>
<dbReference type="PANTHER" id="PTHR24185:SF1">
    <property type="entry name" value="CALCIUM-INDEPENDENT PHOSPHOLIPASE A2-GAMMA"/>
    <property type="match status" value="1"/>
</dbReference>
<evidence type="ECO:0000313" key="10">
    <source>
        <dbReference type="Proteomes" id="UP001172102"/>
    </source>
</evidence>
<dbReference type="CDD" id="cd07199">
    <property type="entry name" value="Pat17_PNPLA8_PNPLA9_like"/>
    <property type="match status" value="1"/>
</dbReference>
<reference evidence="9" key="1">
    <citation type="submission" date="2023-06" db="EMBL/GenBank/DDBJ databases">
        <title>Genome-scale phylogeny and comparative genomics of the fungal order Sordariales.</title>
        <authorList>
            <consortium name="Lawrence Berkeley National Laboratory"/>
            <person name="Hensen N."/>
            <person name="Bonometti L."/>
            <person name="Westerberg I."/>
            <person name="Brannstrom I.O."/>
            <person name="Guillou S."/>
            <person name="Cros-Aarteil S."/>
            <person name="Calhoun S."/>
            <person name="Haridas S."/>
            <person name="Kuo A."/>
            <person name="Mondo S."/>
            <person name="Pangilinan J."/>
            <person name="Riley R."/>
            <person name="Labutti K."/>
            <person name="Andreopoulos B."/>
            <person name="Lipzen A."/>
            <person name="Chen C."/>
            <person name="Yanf M."/>
            <person name="Daum C."/>
            <person name="Ng V."/>
            <person name="Clum A."/>
            <person name="Steindorff A."/>
            <person name="Ohm R."/>
            <person name="Martin F."/>
            <person name="Silar P."/>
            <person name="Natvig D."/>
            <person name="Lalanne C."/>
            <person name="Gautier V."/>
            <person name="Ament-Velasquez S.L."/>
            <person name="Kruys A."/>
            <person name="Hutchinson M.I."/>
            <person name="Powell A.J."/>
            <person name="Barry K."/>
            <person name="Miller A.N."/>
            <person name="Grigoriev I.V."/>
            <person name="Debuchy R."/>
            <person name="Gladieux P."/>
            <person name="Thoren M.H."/>
            <person name="Johannesson H."/>
        </authorList>
    </citation>
    <scope>NUCLEOTIDE SEQUENCE</scope>
    <source>
        <strain evidence="9">SMH4607-1</strain>
    </source>
</reference>
<evidence type="ECO:0000256" key="3">
    <source>
        <dbReference type="ARBA" id="ARBA00022801"/>
    </source>
</evidence>
<sequence>VSVPVSTEQHFAQFLSRTLESVTKGKLASVAAVLATSIVRRAIPDNEKGLLLLKPDDVFRQEVRDTCSKAIDIFLQNGAKCVYVDAEKGKCVNTRSGHKIGHQNAKGILMKNGDFIGPTFEPASFIATISEEVEDALRKLLHNDGSAVRHKDLRRLAAKEHGKNLTVLRGSYTKAQLENSDPFANSGANVCFGCLFGRPEYKLPCGHRICLNCVADFNHEEAEEDYPGHVRHHVCILCGASSASSPEYPIDTKIFPDFAGLRILSLDGGGVRGIIELVILERLETLIGLGLPLNHFFDLIVGTSSGGIIALGLGQQSRRVADCIQLFRLICSEGLEKRALSRIGGLLRALRLQNSVYRTEDLERTFQKAFSNNDCEKLEGIVMKSPCRVAITTTADRGEACLLANYEKGSDRSYYLHNDIPLWKAARCTSAAPMYFEHVSHAGRECRDGGLKENNPTQVALNEARKIPNCSTRPLDLILSIGSGFADKPAEAPNHLGLSTLIPEWLYNLFATLISTMNGEEAWQKFHDNHKGHIQERSSRLNVKIAGPEEPSFDDRSQIPKMEDEARRYNFAGTVPNTPTSPILGPAPACMIQCAADRLRASLFFFELDKVTQHDRVSHVEGHIFCRLRPGEKGFRELLDRVRHFVVHGKKEPVVVPPYVHDGTVPMQIKVEFQEQRLSRNIRIDVNFGGGMVLLLVGFRLN</sequence>
<accession>A0AA40EC43</accession>
<dbReference type="PROSITE" id="PS51635">
    <property type="entry name" value="PNPLA"/>
    <property type="match status" value="1"/>
</dbReference>
<dbReference type="SUPFAM" id="SSF52151">
    <property type="entry name" value="FabD/lysophospholipase-like"/>
    <property type="match status" value="1"/>
</dbReference>
<feature type="non-terminal residue" evidence="9">
    <location>
        <position position="1"/>
    </location>
</feature>
<keyword evidence="10" id="KW-1185">Reference proteome</keyword>
<keyword evidence="6 7" id="KW-0443">Lipid metabolism</keyword>